<dbReference type="AlphaFoldDB" id="A0A177V8S8"/>
<name>A0A177V8S8_9BASI</name>
<dbReference type="PANTHER" id="PTHR22870:SF408">
    <property type="entry name" value="OS09G0560450 PROTEIN"/>
    <property type="match status" value="1"/>
</dbReference>
<dbReference type="SUPFAM" id="SSF50985">
    <property type="entry name" value="RCC1/BLIP-II"/>
    <property type="match status" value="1"/>
</dbReference>
<evidence type="ECO:0000256" key="1">
    <source>
        <dbReference type="ARBA" id="ARBA00022737"/>
    </source>
</evidence>
<dbReference type="PROSITE" id="PS50012">
    <property type="entry name" value="RCC1_3"/>
    <property type="match status" value="2"/>
</dbReference>
<keyword evidence="1" id="KW-0677">Repeat</keyword>
<protein>
    <submittedName>
        <fullName evidence="3">Uncharacterized protein</fullName>
    </submittedName>
</protein>
<dbReference type="InterPro" id="IPR009091">
    <property type="entry name" value="RCC1/BLIP-II"/>
</dbReference>
<dbReference type="Proteomes" id="UP000077671">
    <property type="component" value="Unassembled WGS sequence"/>
</dbReference>
<dbReference type="InterPro" id="IPR051210">
    <property type="entry name" value="Ub_ligase/GEF_domain"/>
</dbReference>
<gene>
    <name evidence="3" type="ORF">A4X03_0g3509</name>
</gene>
<sequence>MLMLRVSRVQTSLARAAVLSYSQRALHSSCPRRVQRLLWAGAVLDETSPKLRAATSAWLAALGMGQDAQYGISFTQMAASTPHSLLAYRTLAPSPRDLPAPESEHTDPQEEERDDPSRPKLLGGEGPPGNNDSPLKYVGLEKIISVGRNTFSELGLGFSSHESTWGMVRSLSNFSGSHQIKQLGAGHNTSWAVTSSSSSGSSDMLFAWGNHSLGQLGLGSVPSQSASTSGDAQLQLYSTPKQVELPPIPDSEDEDTPYIIDKVAVGLDHALVLRSWTRKDGERQSQVLGCGLNTDAQLGLPLHISHTPHLTSITVNDNPTSITAGADTSFSFRPGSTSASAWGNSEYAQALWGSRPIDRVECPVSIEEQLHDAIGDDKVKDITAGGSFSLVLTESGRVFAAGYGAIGKEMSSSAPQSFVLQEVAALAGHNVRKIASGLEYACAITDEERIFVWGLDSRFGRLGLRLGDRPGSAQVDLRVFQPREVPLSPSVVDDSYRIEGIACGGDVMWVLVEQEDGTGQPGRWLGR</sequence>
<proteinExistence type="predicted"/>
<reference evidence="3" key="1">
    <citation type="submission" date="2016-04" db="EMBL/GenBank/DDBJ databases">
        <authorList>
            <person name="Nguyen H.D."/>
            <person name="Kesanakurti P."/>
            <person name="Cullis J."/>
            <person name="Levesque C.A."/>
            <person name="Hambleton S."/>
        </authorList>
    </citation>
    <scope>NUCLEOTIDE SEQUENCE</scope>
    <source>
        <strain evidence="3">DAOMC 238032</strain>
    </source>
</reference>
<dbReference type="PANTHER" id="PTHR22870">
    <property type="entry name" value="REGULATOR OF CHROMOSOME CONDENSATION"/>
    <property type="match status" value="1"/>
</dbReference>
<dbReference type="InterPro" id="IPR000408">
    <property type="entry name" value="Reg_chr_condens"/>
</dbReference>
<dbReference type="Pfam" id="PF13540">
    <property type="entry name" value="RCC1_2"/>
    <property type="match status" value="1"/>
</dbReference>
<evidence type="ECO:0000256" key="2">
    <source>
        <dbReference type="SAM" id="MobiDB-lite"/>
    </source>
</evidence>
<organism evidence="3 4">
    <name type="scientific">Tilletia caries</name>
    <name type="common">wheat bunt fungus</name>
    <dbReference type="NCBI Taxonomy" id="13290"/>
    <lineage>
        <taxon>Eukaryota</taxon>
        <taxon>Fungi</taxon>
        <taxon>Dikarya</taxon>
        <taxon>Basidiomycota</taxon>
        <taxon>Ustilaginomycotina</taxon>
        <taxon>Exobasidiomycetes</taxon>
        <taxon>Tilletiales</taxon>
        <taxon>Tilletiaceae</taxon>
        <taxon>Tilletia</taxon>
    </lineage>
</organism>
<dbReference type="Gene3D" id="2.130.10.30">
    <property type="entry name" value="Regulator of chromosome condensation 1/beta-lactamase-inhibitor protein II"/>
    <property type="match status" value="1"/>
</dbReference>
<feature type="region of interest" description="Disordered" evidence="2">
    <location>
        <begin position="93"/>
        <end position="135"/>
    </location>
</feature>
<reference evidence="3" key="2">
    <citation type="journal article" date="2019" name="IMA Fungus">
        <title>Genome sequencing and comparison of five Tilletia species to identify candidate genes for the detection of regulated species infecting wheat.</title>
        <authorList>
            <person name="Nguyen H.D.T."/>
            <person name="Sultana T."/>
            <person name="Kesanakurti P."/>
            <person name="Hambleton S."/>
        </authorList>
    </citation>
    <scope>NUCLEOTIDE SEQUENCE</scope>
    <source>
        <strain evidence="3">DAOMC 238032</strain>
    </source>
</reference>
<evidence type="ECO:0000313" key="3">
    <source>
        <dbReference type="EMBL" id="KAE8261140.1"/>
    </source>
</evidence>
<evidence type="ECO:0000313" key="4">
    <source>
        <dbReference type="Proteomes" id="UP000077671"/>
    </source>
</evidence>
<comment type="caution">
    <text evidence="3">The sequence shown here is derived from an EMBL/GenBank/DDBJ whole genome shotgun (WGS) entry which is preliminary data.</text>
</comment>
<accession>A0A177V8S8</accession>
<dbReference type="EMBL" id="LWDD02000408">
    <property type="protein sequence ID" value="KAE8261140.1"/>
    <property type="molecule type" value="Genomic_DNA"/>
</dbReference>